<dbReference type="PIRSF" id="PIRSF000232">
    <property type="entry name" value="YdjA"/>
    <property type="match status" value="1"/>
</dbReference>
<dbReference type="PANTHER" id="PTHR43821:SF1">
    <property type="entry name" value="NAD(P)H NITROREDUCTASE YDJA-RELATED"/>
    <property type="match status" value="1"/>
</dbReference>
<dbReference type="InterPro" id="IPR000415">
    <property type="entry name" value="Nitroreductase-like"/>
</dbReference>
<keyword evidence="4 8" id="KW-0288">FMN</keyword>
<protein>
    <recommendedName>
        <fullName evidence="8">Putative NAD(P)H nitroreductase</fullName>
        <ecNumber evidence="8">1.-.-.-</ecNumber>
    </recommendedName>
</protein>
<keyword evidence="12" id="KW-1185">Reference proteome</keyword>
<dbReference type="SUPFAM" id="SSF55469">
    <property type="entry name" value="FMN-dependent nitroreductase-like"/>
    <property type="match status" value="1"/>
</dbReference>
<dbReference type="RefSeq" id="WP_162338536.1">
    <property type="nucleotide sequence ID" value="NZ_BOUK01000001.1"/>
</dbReference>
<evidence type="ECO:0000256" key="2">
    <source>
        <dbReference type="ARBA" id="ARBA00007118"/>
    </source>
</evidence>
<keyword evidence="3 8" id="KW-0285">Flavoprotein</keyword>
<keyword evidence="5 8" id="KW-0521">NADP</keyword>
<comment type="caution">
    <text evidence="11">The sequence shown here is derived from an EMBL/GenBank/DDBJ whole genome shotgun (WGS) entry which is preliminary data.</text>
</comment>
<dbReference type="Gene3D" id="3.40.109.10">
    <property type="entry name" value="NADH Oxidase"/>
    <property type="match status" value="1"/>
</dbReference>
<evidence type="ECO:0000256" key="5">
    <source>
        <dbReference type="ARBA" id="ARBA00022857"/>
    </source>
</evidence>
<feature type="domain" description="Nitroreductase" evidence="10">
    <location>
        <begin position="12"/>
        <end position="168"/>
    </location>
</feature>
<feature type="region of interest" description="Disordered" evidence="9">
    <location>
        <begin position="174"/>
        <end position="193"/>
    </location>
</feature>
<dbReference type="InterPro" id="IPR052530">
    <property type="entry name" value="NAD(P)H_nitroreductase"/>
</dbReference>
<evidence type="ECO:0000256" key="4">
    <source>
        <dbReference type="ARBA" id="ARBA00022643"/>
    </source>
</evidence>
<evidence type="ECO:0000313" key="11">
    <source>
        <dbReference type="EMBL" id="KAF1723933.1"/>
    </source>
</evidence>
<reference evidence="11 12" key="1">
    <citation type="submission" date="2017-10" db="EMBL/GenBank/DDBJ databases">
        <title>Whole genome sequencing of members of genus Pseudoxanthomonas.</title>
        <authorList>
            <person name="Kumar S."/>
            <person name="Bansal K."/>
            <person name="Kaur A."/>
            <person name="Patil P."/>
            <person name="Sharma S."/>
            <person name="Patil P.B."/>
        </authorList>
    </citation>
    <scope>NUCLEOTIDE SEQUENCE [LARGE SCALE GENOMIC DNA]</scope>
    <source>
        <strain evidence="11 12">DSM 17109</strain>
    </source>
</reference>
<evidence type="ECO:0000256" key="8">
    <source>
        <dbReference type="PIRNR" id="PIRNR000232"/>
    </source>
</evidence>
<dbReference type="Proteomes" id="UP000781710">
    <property type="component" value="Unassembled WGS sequence"/>
</dbReference>
<organism evidence="11 12">
    <name type="scientific">Pseudoxanthomonas japonensis</name>
    <dbReference type="NCBI Taxonomy" id="69284"/>
    <lineage>
        <taxon>Bacteria</taxon>
        <taxon>Pseudomonadati</taxon>
        <taxon>Pseudomonadota</taxon>
        <taxon>Gammaproteobacteria</taxon>
        <taxon>Lysobacterales</taxon>
        <taxon>Lysobacteraceae</taxon>
        <taxon>Pseudoxanthomonas</taxon>
    </lineage>
</organism>
<dbReference type="EMBL" id="PDWW01000022">
    <property type="protein sequence ID" value="KAF1723933.1"/>
    <property type="molecule type" value="Genomic_DNA"/>
</dbReference>
<evidence type="ECO:0000313" key="12">
    <source>
        <dbReference type="Proteomes" id="UP000781710"/>
    </source>
</evidence>
<dbReference type="Pfam" id="PF00881">
    <property type="entry name" value="Nitroreductase"/>
    <property type="match status" value="1"/>
</dbReference>
<keyword evidence="7 8" id="KW-0520">NAD</keyword>
<evidence type="ECO:0000256" key="3">
    <source>
        <dbReference type="ARBA" id="ARBA00022630"/>
    </source>
</evidence>
<dbReference type="InterPro" id="IPR029479">
    <property type="entry name" value="Nitroreductase"/>
</dbReference>
<evidence type="ECO:0000256" key="1">
    <source>
        <dbReference type="ARBA" id="ARBA00001917"/>
    </source>
</evidence>
<name>A0ABQ6ZEQ4_9GAMM</name>
<sequence>MPTESLLQALDARRSVPSKQLGEPGPDPATLARMLASAVRVPDHGKLVPFRFLHIHGDARHALGDRLAARTRALDPDAPDAAVEKDRGRFSSAPDIITVVARLTPGHKVPEQEQLLTAGSVCFALLQAAQALGFGAQWLTGWMAYDDHVAGLLGLAPNEKVVGFIHIGTPRLQAPERERPDPTALLTEWTPDA</sequence>
<dbReference type="CDD" id="cd02135">
    <property type="entry name" value="YdjA-like"/>
    <property type="match status" value="1"/>
</dbReference>
<dbReference type="InterPro" id="IPR026021">
    <property type="entry name" value="YdjA-like"/>
</dbReference>
<gene>
    <name evidence="11" type="ORF">CSC78_14290</name>
</gene>
<evidence type="ECO:0000256" key="7">
    <source>
        <dbReference type="ARBA" id="ARBA00023027"/>
    </source>
</evidence>
<proteinExistence type="inferred from homology"/>
<comment type="cofactor">
    <cofactor evidence="1 8">
        <name>FMN</name>
        <dbReference type="ChEBI" id="CHEBI:58210"/>
    </cofactor>
</comment>
<comment type="similarity">
    <text evidence="2 8">Belongs to the nitroreductase family.</text>
</comment>
<accession>A0ABQ6ZEQ4</accession>
<keyword evidence="6 8" id="KW-0560">Oxidoreductase</keyword>
<evidence type="ECO:0000256" key="9">
    <source>
        <dbReference type="SAM" id="MobiDB-lite"/>
    </source>
</evidence>
<evidence type="ECO:0000259" key="10">
    <source>
        <dbReference type="Pfam" id="PF00881"/>
    </source>
</evidence>
<evidence type="ECO:0000256" key="6">
    <source>
        <dbReference type="ARBA" id="ARBA00023002"/>
    </source>
</evidence>
<dbReference type="PANTHER" id="PTHR43821">
    <property type="entry name" value="NAD(P)H NITROREDUCTASE YDJA-RELATED"/>
    <property type="match status" value="1"/>
</dbReference>
<dbReference type="EC" id="1.-.-.-" evidence="8"/>